<dbReference type="EMBL" id="ML220130">
    <property type="protein sequence ID" value="TGZ79574.1"/>
    <property type="molecule type" value="Genomic_DNA"/>
</dbReference>
<proteinExistence type="predicted"/>
<dbReference type="InterPro" id="IPR036047">
    <property type="entry name" value="F-box-like_dom_sf"/>
</dbReference>
<evidence type="ECO:0000313" key="3">
    <source>
        <dbReference type="Proteomes" id="UP000298138"/>
    </source>
</evidence>
<gene>
    <name evidence="2" type="ORF">EX30DRAFT_78722</name>
</gene>
<protein>
    <recommendedName>
        <fullName evidence="1">F-box domain-containing protein</fullName>
    </recommendedName>
</protein>
<reference evidence="2 3" key="1">
    <citation type="submission" date="2019-04" db="EMBL/GenBank/DDBJ databases">
        <title>Comparative genomics and transcriptomics to analyze fruiting body development in filamentous ascomycetes.</title>
        <authorList>
            <consortium name="DOE Joint Genome Institute"/>
            <person name="Lutkenhaus R."/>
            <person name="Traeger S."/>
            <person name="Breuer J."/>
            <person name="Kuo A."/>
            <person name="Lipzen A."/>
            <person name="Pangilinan J."/>
            <person name="Dilworth D."/>
            <person name="Sandor L."/>
            <person name="Poggeler S."/>
            <person name="Barry K."/>
            <person name="Grigoriev I.V."/>
            <person name="Nowrousian M."/>
        </authorList>
    </citation>
    <scope>NUCLEOTIDE SEQUENCE [LARGE SCALE GENOMIC DNA]</scope>
    <source>
        <strain evidence="2 3">CBS 389.68</strain>
    </source>
</reference>
<name>A0A4S2MSX7_9PEZI</name>
<dbReference type="Proteomes" id="UP000298138">
    <property type="component" value="Unassembled WGS sequence"/>
</dbReference>
<dbReference type="Pfam" id="PF00646">
    <property type="entry name" value="F-box"/>
    <property type="match status" value="1"/>
</dbReference>
<evidence type="ECO:0000259" key="1">
    <source>
        <dbReference type="SMART" id="SM00256"/>
    </source>
</evidence>
<feature type="domain" description="F-box" evidence="1">
    <location>
        <begin position="70"/>
        <end position="109"/>
    </location>
</feature>
<dbReference type="SMART" id="SM00256">
    <property type="entry name" value="FBOX"/>
    <property type="match status" value="1"/>
</dbReference>
<organism evidence="2 3">
    <name type="scientific">Ascodesmis nigricans</name>
    <dbReference type="NCBI Taxonomy" id="341454"/>
    <lineage>
        <taxon>Eukaryota</taxon>
        <taxon>Fungi</taxon>
        <taxon>Dikarya</taxon>
        <taxon>Ascomycota</taxon>
        <taxon>Pezizomycotina</taxon>
        <taxon>Pezizomycetes</taxon>
        <taxon>Pezizales</taxon>
        <taxon>Ascodesmidaceae</taxon>
        <taxon>Ascodesmis</taxon>
    </lineage>
</organism>
<dbReference type="InParanoid" id="A0A4S2MSX7"/>
<dbReference type="SUPFAM" id="SSF81383">
    <property type="entry name" value="F-box domain"/>
    <property type="match status" value="1"/>
</dbReference>
<dbReference type="AlphaFoldDB" id="A0A4S2MSX7"/>
<accession>A0A4S2MSX7</accession>
<evidence type="ECO:0000313" key="2">
    <source>
        <dbReference type="EMBL" id="TGZ79574.1"/>
    </source>
</evidence>
<dbReference type="InterPro" id="IPR001810">
    <property type="entry name" value="F-box_dom"/>
</dbReference>
<dbReference type="Gene3D" id="1.20.1280.50">
    <property type="match status" value="1"/>
</dbReference>
<dbReference type="OrthoDB" id="5295250at2759"/>
<sequence>MAENNPLTMELDLPPPSLENVWESFARLSVGERATFLTQLSTRLTPLESRNFARHLPNIHLYNIDWMTVLPLELVGHIFGYLNPAYIFRCRRVNKNWNTQLSGLCGIILRQNFPDDARLWSNPESIYHAKSHEWALQNALSRDILFKNHIMACSHEHDPFRYSARFQYTDESCAIVTEDQDEIQILSLDAEKGYELQVRKPLPEREDCSNICYTSSFVLCFVDDSYFYIYDVKKDKFTKQTWPNLDFAFPIASDADEDVFVLLYRTEFAVITASGARPSYYIKRSPFISKDDYPDIRNVSVNAKERTFTILGWCPCPRNKAILQYEVRSIDSGDILYYKTADGPFIEILAGAGDAKNILTNPFCGPRVRHLVTTRSSRVTAGDPVVLWSFFFDFNTNNLLCLSQTSPDYPWPDAGVYTWFAWGGTNLISYDHDSFLAFSSYPTTQRSINDSKNVKRIRPICGRRPVSAIGMECLNDKVNNVVLDKNGRLLLLNQGFFFVVKGMHDLGTDSELWSYWIKHGSGGLEI</sequence>
<keyword evidence="3" id="KW-1185">Reference proteome</keyword>